<accession>A0A6J7ZLY1</accession>
<dbReference type="GO" id="GO:0090729">
    <property type="term" value="F:toxin activity"/>
    <property type="evidence" value="ECO:0007669"/>
    <property type="project" value="UniProtKB-KW"/>
</dbReference>
<dbReference type="Gene3D" id="2.150.10.10">
    <property type="entry name" value="Serralysin-like metalloprotease, C-terminal"/>
    <property type="match status" value="2"/>
</dbReference>
<keyword evidence="8" id="KW-0479">Metal-binding</keyword>
<proteinExistence type="inferred from homology"/>
<evidence type="ECO:0000256" key="4">
    <source>
        <dbReference type="ARBA" id="ARBA00009490"/>
    </source>
</evidence>
<evidence type="ECO:0000256" key="8">
    <source>
        <dbReference type="ARBA" id="ARBA00022723"/>
    </source>
</evidence>
<evidence type="ECO:0000313" key="16">
    <source>
        <dbReference type="Proteomes" id="UP000196521"/>
    </source>
</evidence>
<dbReference type="InterPro" id="IPR011049">
    <property type="entry name" value="Serralysin-like_metalloprot_C"/>
</dbReference>
<organism evidence="15 16">
    <name type="scientific">Planktothrix rubescens CCAP 1459/22</name>
    <dbReference type="NCBI Taxonomy" id="329571"/>
    <lineage>
        <taxon>Bacteria</taxon>
        <taxon>Bacillati</taxon>
        <taxon>Cyanobacteriota</taxon>
        <taxon>Cyanophyceae</taxon>
        <taxon>Oscillatoriophycideae</taxon>
        <taxon>Oscillatoriales</taxon>
        <taxon>Microcoleaceae</taxon>
        <taxon>Planktothrix</taxon>
    </lineage>
</organism>
<evidence type="ECO:0000256" key="13">
    <source>
        <dbReference type="ARBA" id="ARBA00023136"/>
    </source>
</evidence>
<evidence type="ECO:0000256" key="3">
    <source>
        <dbReference type="ARBA" id="ARBA00004613"/>
    </source>
</evidence>
<dbReference type="SUPFAM" id="SSF55486">
    <property type="entry name" value="Metalloproteases ('zincins'), catalytic domain"/>
    <property type="match status" value="1"/>
</dbReference>
<dbReference type="InterPro" id="IPR001818">
    <property type="entry name" value="Pept_M10_metallopeptidase"/>
</dbReference>
<keyword evidence="5" id="KW-0964">Secreted</keyword>
<dbReference type="SMART" id="SM00235">
    <property type="entry name" value="ZnMc"/>
    <property type="match status" value="1"/>
</dbReference>
<keyword evidence="11" id="KW-0862">Zinc</keyword>
<dbReference type="InterPro" id="IPR001343">
    <property type="entry name" value="Hemolysn_Ca-bd"/>
</dbReference>
<dbReference type="EMBL" id="CZCZ02000013">
    <property type="protein sequence ID" value="CAC5342965.1"/>
    <property type="molecule type" value="Genomic_DNA"/>
</dbReference>
<evidence type="ECO:0000256" key="6">
    <source>
        <dbReference type="ARBA" id="ARBA00022656"/>
    </source>
</evidence>
<keyword evidence="9" id="KW-0677">Repeat</keyword>
<keyword evidence="13" id="KW-0472">Membrane</keyword>
<gene>
    <name evidence="15" type="ORF">PLAN_30221</name>
</gene>
<dbReference type="Pfam" id="PF08548">
    <property type="entry name" value="Peptidase_M10_C"/>
    <property type="match status" value="1"/>
</dbReference>
<dbReference type="PRINTS" id="PR00313">
    <property type="entry name" value="CABNDNGRPT"/>
</dbReference>
<dbReference type="PANTHER" id="PTHR38340">
    <property type="entry name" value="S-LAYER PROTEIN"/>
    <property type="match status" value="1"/>
</dbReference>
<dbReference type="GO" id="GO:0031012">
    <property type="term" value="C:extracellular matrix"/>
    <property type="evidence" value="ECO:0007669"/>
    <property type="project" value="InterPro"/>
</dbReference>
<dbReference type="EMBL" id="LR812490">
    <property type="protein sequence ID" value="CAC5342965.1"/>
    <property type="molecule type" value="Genomic_DNA"/>
</dbReference>
<evidence type="ECO:0000256" key="7">
    <source>
        <dbReference type="ARBA" id="ARBA00022670"/>
    </source>
</evidence>
<keyword evidence="16" id="KW-1185">Reference proteome</keyword>
<evidence type="ECO:0000256" key="1">
    <source>
        <dbReference type="ARBA" id="ARBA00001913"/>
    </source>
</evidence>
<dbReference type="InterPro" id="IPR013858">
    <property type="entry name" value="Peptidase_M10B_C"/>
</dbReference>
<dbReference type="PRINTS" id="PR01488">
    <property type="entry name" value="RTXTOXINA"/>
</dbReference>
<reference evidence="15" key="1">
    <citation type="submission" date="2020-05" db="EMBL/GenBank/DDBJ databases">
        <authorList>
            <consortium name="Genoscope - CEA"/>
            <person name="William W."/>
        </authorList>
    </citation>
    <scope>NUCLEOTIDE SEQUENCE [LARGE SCALE GENOMIC DNA]</scope>
    <source>
        <strain evidence="15">PCC 7821</strain>
    </source>
</reference>
<dbReference type="InterPro" id="IPR024079">
    <property type="entry name" value="MetalloPept_cat_dom_sf"/>
</dbReference>
<dbReference type="Pfam" id="PF00353">
    <property type="entry name" value="HemolysinCabind"/>
    <property type="match status" value="2"/>
</dbReference>
<dbReference type="InterPro" id="IPR034033">
    <property type="entry name" value="Serralysin-like"/>
</dbReference>
<evidence type="ECO:0000256" key="11">
    <source>
        <dbReference type="ARBA" id="ARBA00022833"/>
    </source>
</evidence>
<sequence length="480" mass="50397">MTKNTILLFMIPTNDVRIDALVGSNPDNPGQPLKWNVIPGGTLTYSFVTNAEASTYETALDETGIQQVDEGTKNQVRQIMQTVYGTVLPINFVEDSFGQGNIRIMLGDITSIPDAGAYALGDLADPNGFQAVVLKKGEEFNFGNDPGTYEYSVLIHELGHALGLEHPGNYSAGEKNPTPPPPGRVFLPFEQDNSRNTVMSYNPGSATAGDAGAPEPQTLMPFDILALQFLYGVKNNNTGNDVYTFNDTNFKQVATIWDSGGIDTVDFSGLSADEVYTLRLAPGLPFTTQAALKGLDYNLKPSQGAPEGATYKTDTFGTYTSFTTEIENLIGTAGQDEILGNRFNNSIQSGNGNDTVYGGKGGDILDGGVGSDTIYAGREADQINGGEGDDIISGDRDNDTITGGGGNDRFILAPGLGTDTITDFIQGSDELALSGGLTFAQLAIVPQAGGSAVQISGTGEIIAVLSGTTVALGASDFTLA</sequence>
<dbReference type="GO" id="GO:0016020">
    <property type="term" value="C:membrane"/>
    <property type="evidence" value="ECO:0007669"/>
    <property type="project" value="UniProtKB-SubCell"/>
</dbReference>
<keyword evidence="12" id="KW-0843">Virulence</keyword>
<evidence type="ECO:0000256" key="12">
    <source>
        <dbReference type="ARBA" id="ARBA00023026"/>
    </source>
</evidence>
<dbReference type="GO" id="GO:0006508">
    <property type="term" value="P:proteolysis"/>
    <property type="evidence" value="ECO:0007669"/>
    <property type="project" value="UniProtKB-KW"/>
</dbReference>
<dbReference type="GO" id="GO:0004222">
    <property type="term" value="F:metalloendopeptidase activity"/>
    <property type="evidence" value="ECO:0007669"/>
    <property type="project" value="InterPro"/>
</dbReference>
<evidence type="ECO:0000313" key="15">
    <source>
        <dbReference type="EMBL" id="CAC5342965.1"/>
    </source>
</evidence>
<evidence type="ECO:0000256" key="9">
    <source>
        <dbReference type="ARBA" id="ARBA00022737"/>
    </source>
</evidence>
<dbReference type="InterPro" id="IPR006026">
    <property type="entry name" value="Peptidase_Metallo"/>
</dbReference>
<comment type="similarity">
    <text evidence="4">Belongs to the peptidase M10B family.</text>
</comment>
<dbReference type="AlphaFoldDB" id="A0A6J7ZLY1"/>
<comment type="subcellular location">
    <subcellularLocation>
        <location evidence="2">Membrane</location>
    </subcellularLocation>
    <subcellularLocation>
        <location evidence="3">Secreted</location>
    </subcellularLocation>
</comment>
<dbReference type="Pfam" id="PF00413">
    <property type="entry name" value="Peptidase_M10"/>
    <property type="match status" value="1"/>
</dbReference>
<dbReference type="InterPro" id="IPR050557">
    <property type="entry name" value="RTX_toxin/Mannuronan_C5-epim"/>
</dbReference>
<dbReference type="CDD" id="cd04277">
    <property type="entry name" value="ZnMc_serralysin_like"/>
    <property type="match status" value="1"/>
</dbReference>
<evidence type="ECO:0000256" key="5">
    <source>
        <dbReference type="ARBA" id="ARBA00022525"/>
    </source>
</evidence>
<dbReference type="GO" id="GO:0005615">
    <property type="term" value="C:extracellular space"/>
    <property type="evidence" value="ECO:0007669"/>
    <property type="project" value="InterPro"/>
</dbReference>
<dbReference type="GO" id="GO:0008270">
    <property type="term" value="F:zinc ion binding"/>
    <property type="evidence" value="ECO:0007669"/>
    <property type="project" value="InterPro"/>
</dbReference>
<dbReference type="Gene3D" id="3.40.390.10">
    <property type="entry name" value="Collagenase (Catalytic Domain)"/>
    <property type="match status" value="1"/>
</dbReference>
<name>A0A6J7ZLY1_PLARU</name>
<feature type="domain" description="Peptidase metallopeptidase" evidence="14">
    <location>
        <begin position="31"/>
        <end position="205"/>
    </location>
</feature>
<dbReference type="Proteomes" id="UP000196521">
    <property type="component" value="Chromosome"/>
</dbReference>
<evidence type="ECO:0000256" key="10">
    <source>
        <dbReference type="ARBA" id="ARBA00022801"/>
    </source>
</evidence>
<keyword evidence="6" id="KW-0800">Toxin</keyword>
<dbReference type="SUPFAM" id="SSF51120">
    <property type="entry name" value="beta-Roll"/>
    <property type="match status" value="1"/>
</dbReference>
<keyword evidence="10" id="KW-0378">Hydrolase</keyword>
<dbReference type="PANTHER" id="PTHR38340:SF1">
    <property type="entry name" value="S-LAYER PROTEIN"/>
    <property type="match status" value="1"/>
</dbReference>
<evidence type="ECO:0000256" key="2">
    <source>
        <dbReference type="ARBA" id="ARBA00004370"/>
    </source>
</evidence>
<keyword evidence="7" id="KW-0645">Protease</keyword>
<comment type="caution">
    <text evidence="15">The sequence shown here is derived from an EMBL/GenBank/DDBJ whole genome shotgun (WGS) entry which is preliminary data.</text>
</comment>
<dbReference type="GO" id="GO:0005509">
    <property type="term" value="F:calcium ion binding"/>
    <property type="evidence" value="ECO:0007669"/>
    <property type="project" value="InterPro"/>
</dbReference>
<evidence type="ECO:0000259" key="14">
    <source>
        <dbReference type="SMART" id="SM00235"/>
    </source>
</evidence>
<comment type="cofactor">
    <cofactor evidence="1">
        <name>Ca(2+)</name>
        <dbReference type="ChEBI" id="CHEBI:29108"/>
    </cofactor>
</comment>
<protein>
    <recommendedName>
        <fullName evidence="14">Peptidase metallopeptidase domain-containing protein</fullName>
    </recommendedName>
</protein>
<dbReference type="InterPro" id="IPR003995">
    <property type="entry name" value="RTX_toxin_determinant-A"/>
</dbReference>